<evidence type="ECO:0000313" key="2">
    <source>
        <dbReference type="Proteomes" id="UP000270626"/>
    </source>
</evidence>
<evidence type="ECO:0000313" key="1">
    <source>
        <dbReference type="EMBL" id="RKT60733.1"/>
    </source>
</evidence>
<dbReference type="EMBL" id="RBXP01000011">
    <property type="protein sequence ID" value="RKT60733.1"/>
    <property type="molecule type" value="Genomic_DNA"/>
</dbReference>
<keyword evidence="2" id="KW-1185">Reference proteome</keyword>
<dbReference type="RefSeq" id="WP_121457238.1">
    <property type="nucleotide sequence ID" value="NZ_RBXP01000011.1"/>
</dbReference>
<comment type="caution">
    <text evidence="1">The sequence shown here is derived from an EMBL/GenBank/DDBJ whole genome shotgun (WGS) entry which is preliminary data.</text>
</comment>
<proteinExistence type="predicted"/>
<reference evidence="1 2" key="1">
    <citation type="submission" date="2018-10" db="EMBL/GenBank/DDBJ databases">
        <title>Genomic Encyclopedia of Type Strains, Phase IV (KMG-IV): sequencing the most valuable type-strain genomes for metagenomic binning, comparative biology and taxonomic classification.</title>
        <authorList>
            <person name="Goeker M."/>
        </authorList>
    </citation>
    <scope>NUCLEOTIDE SEQUENCE [LARGE SCALE GENOMIC DNA]</scope>
    <source>
        <strain evidence="1 2">DSM 23841</strain>
    </source>
</reference>
<dbReference type="AlphaFoldDB" id="A0A495WJE6"/>
<evidence type="ECO:0008006" key="3">
    <source>
        <dbReference type="Google" id="ProtNLM"/>
    </source>
</evidence>
<sequence>MRHLFASFSRLLAIVLALTVLAPGFGWQSAGGLVGEAQAASAENAHAMLHGGEADCADCAEHAAHAGDDCGERHHHCCPGHILGHLPGQVAGNLMLPLPVRDDLAVDRNNRRFSSRVPDGLERPPRVAGA</sequence>
<protein>
    <recommendedName>
        <fullName evidence="3">DUF2946 family protein</fullName>
    </recommendedName>
</protein>
<dbReference type="Proteomes" id="UP000270626">
    <property type="component" value="Unassembled WGS sequence"/>
</dbReference>
<accession>A0A495WJE6</accession>
<organism evidence="1 2">
    <name type="scientific">Azonexus fungiphilus</name>
    <dbReference type="NCBI Taxonomy" id="146940"/>
    <lineage>
        <taxon>Bacteria</taxon>
        <taxon>Pseudomonadati</taxon>
        <taxon>Pseudomonadota</taxon>
        <taxon>Betaproteobacteria</taxon>
        <taxon>Rhodocyclales</taxon>
        <taxon>Azonexaceae</taxon>
        <taxon>Azonexus</taxon>
    </lineage>
</organism>
<gene>
    <name evidence="1" type="ORF">DFR40_0879</name>
</gene>
<dbReference type="OrthoDB" id="6048400at2"/>
<name>A0A495WJE6_9RHOO</name>